<dbReference type="OrthoDB" id="4268411at2"/>
<evidence type="ECO:0000313" key="2">
    <source>
        <dbReference type="Proteomes" id="UP000294927"/>
    </source>
</evidence>
<dbReference type="EMBL" id="SOCP01000003">
    <property type="protein sequence ID" value="TDV54812.1"/>
    <property type="molecule type" value="Genomic_DNA"/>
</dbReference>
<gene>
    <name evidence="1" type="ORF">CLV71_10352</name>
</gene>
<protein>
    <submittedName>
        <fullName evidence="1">Uncharacterized protein</fullName>
    </submittedName>
</protein>
<reference evidence="1 2" key="1">
    <citation type="submission" date="2019-03" db="EMBL/GenBank/DDBJ databases">
        <title>Genomic Encyclopedia of Archaeal and Bacterial Type Strains, Phase II (KMG-II): from individual species to whole genera.</title>
        <authorList>
            <person name="Goeker M."/>
        </authorList>
    </citation>
    <scope>NUCLEOTIDE SEQUENCE [LARGE SCALE GENOMIC DNA]</scope>
    <source>
        <strain evidence="1 2">DSM 45499</strain>
    </source>
</reference>
<comment type="caution">
    <text evidence="1">The sequence shown here is derived from an EMBL/GenBank/DDBJ whole genome shotgun (WGS) entry which is preliminary data.</text>
</comment>
<name>A0A4R7VXU9_9PSEU</name>
<dbReference type="RefSeq" id="WP_133901958.1">
    <property type="nucleotide sequence ID" value="NZ_SOCP01000003.1"/>
</dbReference>
<sequence>MTDVTQLKLDDGVRRLAATGVRGFLGVDPVTQNDALLAKVLSAREAHLFGWGDAVLGYAPNLDNPRQAEVATTSPDPSILAAFTEFLRCHRRYTSFVCVGGPPEALRGFRHAGRLRAHHFGGGRYHDVDVHVSTGREAPS</sequence>
<organism evidence="1 2">
    <name type="scientific">Actinophytocola oryzae</name>
    <dbReference type="NCBI Taxonomy" id="502181"/>
    <lineage>
        <taxon>Bacteria</taxon>
        <taxon>Bacillati</taxon>
        <taxon>Actinomycetota</taxon>
        <taxon>Actinomycetes</taxon>
        <taxon>Pseudonocardiales</taxon>
        <taxon>Pseudonocardiaceae</taxon>
    </lineage>
</organism>
<dbReference type="AlphaFoldDB" id="A0A4R7VXU9"/>
<keyword evidence="2" id="KW-1185">Reference proteome</keyword>
<dbReference type="Proteomes" id="UP000294927">
    <property type="component" value="Unassembled WGS sequence"/>
</dbReference>
<accession>A0A4R7VXU9</accession>
<proteinExistence type="predicted"/>
<evidence type="ECO:0000313" key="1">
    <source>
        <dbReference type="EMBL" id="TDV54812.1"/>
    </source>
</evidence>